<sequence>MFGGELRQRFRDLFDFKHTSQRNTMLGFQQIIMLAELAVSRALDNTDPLGQ</sequence>
<name>A0ACC7N2U8_9PSED</name>
<reference evidence="1" key="1">
    <citation type="submission" date="2024-11" db="EMBL/GenBank/DDBJ databases">
        <authorList>
            <person name="Lucas J.A."/>
        </authorList>
    </citation>
    <scope>NUCLEOTIDE SEQUENCE</scope>
    <source>
        <strain evidence="1">Z 8.8</strain>
    </source>
</reference>
<accession>A0ACC7N2U8</accession>
<comment type="caution">
    <text evidence="1">The sequence shown here is derived from an EMBL/GenBank/DDBJ whole genome shotgun (WGS) entry which is preliminary data.</text>
</comment>
<dbReference type="EMBL" id="JBJHQE010000120">
    <property type="protein sequence ID" value="MFK9085006.1"/>
    <property type="molecule type" value="Genomic_DNA"/>
</dbReference>
<gene>
    <name evidence="1" type="ORF">ACJEBM_30580</name>
</gene>
<dbReference type="Proteomes" id="UP001622950">
    <property type="component" value="Unassembled WGS sequence"/>
</dbReference>
<evidence type="ECO:0000313" key="2">
    <source>
        <dbReference type="Proteomes" id="UP001622950"/>
    </source>
</evidence>
<keyword evidence="2" id="KW-1185">Reference proteome</keyword>
<evidence type="ECO:0000313" key="1">
    <source>
        <dbReference type="EMBL" id="MFK9085006.1"/>
    </source>
</evidence>
<proteinExistence type="predicted"/>
<protein>
    <submittedName>
        <fullName evidence="1">Uncharacterized protein</fullName>
    </submittedName>
</protein>
<organism evidence="1 2">
    <name type="scientific">Pseudomonas neuropathica</name>
    <dbReference type="NCBI Taxonomy" id="2730425"/>
    <lineage>
        <taxon>Bacteria</taxon>
        <taxon>Pseudomonadati</taxon>
        <taxon>Pseudomonadota</taxon>
        <taxon>Gammaproteobacteria</taxon>
        <taxon>Pseudomonadales</taxon>
        <taxon>Pseudomonadaceae</taxon>
        <taxon>Pseudomonas</taxon>
    </lineage>
</organism>